<protein>
    <submittedName>
        <fullName evidence="3">ABC-type branched-chain amino acid transport systems periplasmic component-like protein</fullName>
    </submittedName>
</protein>
<proteinExistence type="predicted"/>
<dbReference type="eggNOG" id="COG0683">
    <property type="taxonomic scope" value="Bacteria"/>
</dbReference>
<keyword evidence="2" id="KW-1133">Transmembrane helix</keyword>
<feature type="region of interest" description="Disordered" evidence="1">
    <location>
        <begin position="1"/>
        <end position="20"/>
    </location>
</feature>
<dbReference type="KEGG" id="sna:Snas_1379"/>
<evidence type="ECO:0000313" key="4">
    <source>
        <dbReference type="Proteomes" id="UP000000844"/>
    </source>
</evidence>
<keyword evidence="2" id="KW-0472">Membrane</keyword>
<feature type="region of interest" description="Disordered" evidence="1">
    <location>
        <begin position="499"/>
        <end position="518"/>
    </location>
</feature>
<dbReference type="RefSeq" id="WP_013016657.1">
    <property type="nucleotide sequence ID" value="NC_013947.1"/>
</dbReference>
<dbReference type="OrthoDB" id="3440574at2"/>
<feature type="transmembrane region" description="Helical" evidence="2">
    <location>
        <begin position="31"/>
        <end position="52"/>
    </location>
</feature>
<dbReference type="AlphaFoldDB" id="D3PV33"/>
<dbReference type="InterPro" id="IPR028082">
    <property type="entry name" value="Peripla_BP_I"/>
</dbReference>
<dbReference type="SUPFAM" id="SSF53822">
    <property type="entry name" value="Periplasmic binding protein-like I"/>
    <property type="match status" value="1"/>
</dbReference>
<sequence length="518" mass="56039">MADTTHDFYQPPTAKHPHGVYRPPLSRAQQFWRVMTATAITAVVVLVGWQAVTTWDILDHYCDTDLGIQRMSDGECIGASDGRYVFDDAYDEVLGMIAEQNREADRVREVNPERQYATIAVWIPHPTEANAPNDTDEVRHQLEGTLLAQQSANLEPDPPIKLLVANGGTGNQHWEAMCADLERRKTTDNLVAVTGLGSSYRTTEKAINCLDAAEIPMIGSVMTADNIVDKQPYAYRVAPSNSDEGFAATAYLHSDPDVKVGMKISSLDADDTYSATLSRAFNGFEAKGRKLKHNQSFDPSKPGLKAQFADISNNVCYYRPDVLLYAGRGREHLELLVEALGSSNCASEGYEPRIVTGDDASLIRNKDRVGALLRDGRVVIEYAALVHASQWSIDSAVSGIHSGPMSAFVKRHDETFSGPVSEGLADGHAIMAFDAMNVIVRVTTERGLSPSAAAVASGLQQVRDCSAVNGLSGLIEFMQDGDATNKAVPILQAGSSTKNPVKAVSWPEGKPTKPAGSC</sequence>
<evidence type="ECO:0000256" key="1">
    <source>
        <dbReference type="SAM" id="MobiDB-lite"/>
    </source>
</evidence>
<name>D3PV33_STANL</name>
<accession>D3PV33</accession>
<dbReference type="STRING" id="446470.Snas_1379"/>
<dbReference type="Proteomes" id="UP000000844">
    <property type="component" value="Chromosome"/>
</dbReference>
<reference evidence="3 4" key="1">
    <citation type="journal article" date="2009" name="Stand. Genomic Sci.">
        <title>Complete genome sequence of Stackebrandtia nassauensis type strain (LLR-40K-21).</title>
        <authorList>
            <person name="Munk C."/>
            <person name="Lapidus A."/>
            <person name="Copeland A."/>
            <person name="Jando M."/>
            <person name="Mayilraj S."/>
            <person name="Glavina Del Rio T."/>
            <person name="Nolan M."/>
            <person name="Chen F."/>
            <person name="Lucas S."/>
            <person name="Tice H."/>
            <person name="Cheng J.F."/>
            <person name="Han C."/>
            <person name="Detter J.C."/>
            <person name="Bruce D."/>
            <person name="Goodwin L."/>
            <person name="Chain P."/>
            <person name="Pitluck S."/>
            <person name="Goker M."/>
            <person name="Ovchinikova G."/>
            <person name="Pati A."/>
            <person name="Ivanova N."/>
            <person name="Mavromatis K."/>
            <person name="Chen A."/>
            <person name="Palaniappan K."/>
            <person name="Land M."/>
            <person name="Hauser L."/>
            <person name="Chang Y.J."/>
            <person name="Jeffries C.D."/>
            <person name="Bristow J."/>
            <person name="Eisen J.A."/>
            <person name="Markowitz V."/>
            <person name="Hugenholtz P."/>
            <person name="Kyrpides N.C."/>
            <person name="Klenk H.P."/>
        </authorList>
    </citation>
    <scope>NUCLEOTIDE SEQUENCE [LARGE SCALE GENOMIC DNA]</scope>
    <source>
        <strain evidence="4">DSM 44728 / CIP 108903 / NRRL B-16338 / NBRC 102104 / LLR-40K-21</strain>
    </source>
</reference>
<dbReference type="Gene3D" id="3.40.50.2300">
    <property type="match status" value="2"/>
</dbReference>
<evidence type="ECO:0000313" key="3">
    <source>
        <dbReference type="EMBL" id="ADD41086.1"/>
    </source>
</evidence>
<evidence type="ECO:0000256" key="2">
    <source>
        <dbReference type="SAM" id="Phobius"/>
    </source>
</evidence>
<organism evidence="3 4">
    <name type="scientific">Stackebrandtia nassauensis (strain DSM 44728 / CIP 108903 / NRRL B-16338 / NBRC 102104 / LLR-40K-21)</name>
    <dbReference type="NCBI Taxonomy" id="446470"/>
    <lineage>
        <taxon>Bacteria</taxon>
        <taxon>Bacillati</taxon>
        <taxon>Actinomycetota</taxon>
        <taxon>Actinomycetes</taxon>
        <taxon>Glycomycetales</taxon>
        <taxon>Glycomycetaceae</taxon>
        <taxon>Stackebrandtia</taxon>
    </lineage>
</organism>
<dbReference type="HOGENOM" id="CLU_039049_0_0_11"/>
<dbReference type="EMBL" id="CP001778">
    <property type="protein sequence ID" value="ADD41086.1"/>
    <property type="molecule type" value="Genomic_DNA"/>
</dbReference>
<keyword evidence="2" id="KW-0812">Transmembrane</keyword>
<keyword evidence="4" id="KW-1185">Reference proteome</keyword>
<gene>
    <name evidence="3" type="ordered locus">Snas_1379</name>
</gene>